<dbReference type="Gene3D" id="1.25.40.20">
    <property type="entry name" value="Ankyrin repeat-containing domain"/>
    <property type="match status" value="1"/>
</dbReference>
<name>A0AAD3HIU5_9CHLO</name>
<dbReference type="Proteomes" id="UP001054857">
    <property type="component" value="Unassembled WGS sequence"/>
</dbReference>
<feature type="non-terminal residue" evidence="2">
    <location>
        <position position="1"/>
    </location>
</feature>
<sequence>MLESVAVGCDLATLQHWHRTLLKGQQLKFNAKKAVIAAAAGSPTPDWRAKIEWLEAQGYIGDEKVCDSASRQADALQRVTWLIQREYPVGHGVGSIAAAKGDVALLEHLLSEGWPLPSPAMAFSAAQQGRLEVLQLLHRHNYDFRDPFAMAEMARMGNVQGMAQLLEWAGDDNVAGWCDGWRANVVTGVLRSGSVEMLTWLTERGGGRWEGMAAWAAADSGCEEAMEWLEAHGFPFKEAPVAGNPYTASAQRGDLATLRCLRRLGCPWGPVGVTSTACVRGNSPLPVLRCLLEGGCPVDWEAAVAALPPACNPAMREWVLQQQRLAEQGQKQAEEEQQQPVVVGAEGMGPPAGGMVVLPGKRLRGLREGLGNA</sequence>
<dbReference type="PANTHER" id="PTHR12393:SF6">
    <property type="entry name" value="SPHINGOMYELIN PHOSPHODIESTERASE 2"/>
    <property type="match status" value="1"/>
</dbReference>
<dbReference type="GO" id="GO:0071944">
    <property type="term" value="C:cell periphery"/>
    <property type="evidence" value="ECO:0007669"/>
    <property type="project" value="TreeGrafter"/>
</dbReference>
<dbReference type="InterPro" id="IPR036770">
    <property type="entry name" value="Ankyrin_rpt-contain_sf"/>
</dbReference>
<dbReference type="GO" id="GO:0004620">
    <property type="term" value="F:phospholipase activity"/>
    <property type="evidence" value="ECO:0007669"/>
    <property type="project" value="TreeGrafter"/>
</dbReference>
<dbReference type="SUPFAM" id="SSF140860">
    <property type="entry name" value="Pseudo ankyrin repeat-like"/>
    <property type="match status" value="1"/>
</dbReference>
<gene>
    <name evidence="2" type="ORF">Agub_g3364</name>
</gene>
<protein>
    <recommendedName>
        <fullName evidence="4">Ankyrin repeat domain-containing protein</fullName>
    </recommendedName>
</protein>
<feature type="region of interest" description="Disordered" evidence="1">
    <location>
        <begin position="327"/>
        <end position="358"/>
    </location>
</feature>
<reference evidence="2 3" key="1">
    <citation type="journal article" date="2021" name="Sci. Rep.">
        <title>Genome sequencing of the multicellular alga Astrephomene provides insights into convergent evolution of germ-soma differentiation.</title>
        <authorList>
            <person name="Yamashita S."/>
            <person name="Yamamoto K."/>
            <person name="Matsuzaki R."/>
            <person name="Suzuki S."/>
            <person name="Yamaguchi H."/>
            <person name="Hirooka S."/>
            <person name="Minakuchi Y."/>
            <person name="Miyagishima S."/>
            <person name="Kawachi M."/>
            <person name="Toyoda A."/>
            <person name="Nozaki H."/>
        </authorList>
    </citation>
    <scope>NUCLEOTIDE SEQUENCE [LARGE SCALE GENOMIC DNA]</scope>
    <source>
        <strain evidence="2 3">NIES-4017</strain>
    </source>
</reference>
<accession>A0AAD3HIU5</accession>
<dbReference type="GO" id="GO:0046513">
    <property type="term" value="P:ceramide biosynthetic process"/>
    <property type="evidence" value="ECO:0007669"/>
    <property type="project" value="TreeGrafter"/>
</dbReference>
<evidence type="ECO:0000313" key="2">
    <source>
        <dbReference type="EMBL" id="GFR42457.1"/>
    </source>
</evidence>
<proteinExistence type="predicted"/>
<organism evidence="2 3">
    <name type="scientific">Astrephomene gubernaculifera</name>
    <dbReference type="NCBI Taxonomy" id="47775"/>
    <lineage>
        <taxon>Eukaryota</taxon>
        <taxon>Viridiplantae</taxon>
        <taxon>Chlorophyta</taxon>
        <taxon>core chlorophytes</taxon>
        <taxon>Chlorophyceae</taxon>
        <taxon>CS clade</taxon>
        <taxon>Chlamydomonadales</taxon>
        <taxon>Astrephomenaceae</taxon>
        <taxon>Astrephomene</taxon>
    </lineage>
</organism>
<dbReference type="GO" id="GO:0030149">
    <property type="term" value="P:sphingolipid catabolic process"/>
    <property type="evidence" value="ECO:0007669"/>
    <property type="project" value="TreeGrafter"/>
</dbReference>
<comment type="caution">
    <text evidence="2">The sequence shown here is derived from an EMBL/GenBank/DDBJ whole genome shotgun (WGS) entry which is preliminary data.</text>
</comment>
<dbReference type="AlphaFoldDB" id="A0AAD3HIU5"/>
<evidence type="ECO:0000256" key="1">
    <source>
        <dbReference type="SAM" id="MobiDB-lite"/>
    </source>
</evidence>
<dbReference type="GO" id="GO:0016020">
    <property type="term" value="C:membrane"/>
    <property type="evidence" value="ECO:0007669"/>
    <property type="project" value="TreeGrafter"/>
</dbReference>
<dbReference type="EMBL" id="BMAR01000003">
    <property type="protein sequence ID" value="GFR42457.1"/>
    <property type="molecule type" value="Genomic_DNA"/>
</dbReference>
<keyword evidence="3" id="KW-1185">Reference proteome</keyword>
<evidence type="ECO:0000313" key="3">
    <source>
        <dbReference type="Proteomes" id="UP001054857"/>
    </source>
</evidence>
<evidence type="ECO:0008006" key="4">
    <source>
        <dbReference type="Google" id="ProtNLM"/>
    </source>
</evidence>
<dbReference type="GO" id="GO:0005783">
    <property type="term" value="C:endoplasmic reticulum"/>
    <property type="evidence" value="ECO:0007669"/>
    <property type="project" value="TreeGrafter"/>
</dbReference>
<dbReference type="PANTHER" id="PTHR12393">
    <property type="entry name" value="SPHINGOMYELIN PHOSPHODIESTERASE RELATED"/>
    <property type="match status" value="1"/>
</dbReference>